<evidence type="ECO:0000256" key="3">
    <source>
        <dbReference type="ARBA" id="ARBA00022833"/>
    </source>
</evidence>
<dbReference type="Proteomes" id="UP000192927">
    <property type="component" value="Unassembled WGS sequence"/>
</dbReference>
<protein>
    <submittedName>
        <fullName evidence="6">RNAse P, Rpr2/Rpp21 subunit</fullName>
    </submittedName>
</protein>
<keyword evidence="7" id="KW-1185">Reference proteome</keyword>
<evidence type="ECO:0000313" key="6">
    <source>
        <dbReference type="EMBL" id="SLM40514.1"/>
    </source>
</evidence>
<sequence length="209" mass="22965">MAKAKGKGSKTSSVPQRHIHSRLSFLYQAATLLSGIQMTDQTATIPSIHGHQRHQATDDQRAKHSHTPAHIQNLEEADAALRKQEPGGSSQRDAPQGLSMAHAPMARRLLSHLRGVSLKSQIRLSPAMKHSVCKRCDTLLVPGSTSTSRIENLSRGGKKPWADVMVICCGVCYAEKRFPVGARRQQKRKQRRQDAVEQPEVNDADVAGD</sequence>
<dbReference type="Gene3D" id="6.20.50.20">
    <property type="match status" value="1"/>
</dbReference>
<dbReference type="GO" id="GO:0046872">
    <property type="term" value="F:metal ion binding"/>
    <property type="evidence" value="ECO:0007669"/>
    <property type="project" value="UniProtKB-KW"/>
</dbReference>
<evidence type="ECO:0000313" key="7">
    <source>
        <dbReference type="Proteomes" id="UP000192927"/>
    </source>
</evidence>
<evidence type="ECO:0000256" key="4">
    <source>
        <dbReference type="ARBA" id="ARBA00038402"/>
    </source>
</evidence>
<feature type="region of interest" description="Disordered" evidence="5">
    <location>
        <begin position="47"/>
        <end position="67"/>
    </location>
</feature>
<dbReference type="EMBL" id="FWEW01003727">
    <property type="protein sequence ID" value="SLM40514.1"/>
    <property type="molecule type" value="Genomic_DNA"/>
</dbReference>
<dbReference type="AlphaFoldDB" id="A0A1W5DBI3"/>
<keyword evidence="3" id="KW-0862">Zinc</keyword>
<evidence type="ECO:0000256" key="1">
    <source>
        <dbReference type="ARBA" id="ARBA00022694"/>
    </source>
</evidence>
<dbReference type="PANTHER" id="PTHR14742:SF0">
    <property type="entry name" value="RIBONUCLEASE P PROTEIN SUBUNIT P21"/>
    <property type="match status" value="1"/>
</dbReference>
<feature type="region of interest" description="Disordered" evidence="5">
    <location>
        <begin position="182"/>
        <end position="209"/>
    </location>
</feature>
<dbReference type="PANTHER" id="PTHR14742">
    <property type="entry name" value="RIBONUCLEASE P SUBUNIT P21"/>
    <property type="match status" value="1"/>
</dbReference>
<keyword evidence="2" id="KW-0479">Metal-binding</keyword>
<proteinExistence type="inferred from homology"/>
<accession>A0A1W5DBI3</accession>
<dbReference type="Pfam" id="PF04032">
    <property type="entry name" value="Rpr2"/>
    <property type="match status" value="1"/>
</dbReference>
<reference evidence="7" key="1">
    <citation type="submission" date="2017-03" db="EMBL/GenBank/DDBJ databases">
        <authorList>
            <person name="Sharma R."/>
            <person name="Thines M."/>
        </authorList>
    </citation>
    <scope>NUCLEOTIDE SEQUENCE [LARGE SCALE GENOMIC DNA]</scope>
</reference>
<keyword evidence="1" id="KW-0819">tRNA processing</keyword>
<comment type="similarity">
    <text evidence="4">Belongs to the eukaryotic/archaeal RNase P protein component 4 family.</text>
</comment>
<dbReference type="GO" id="GO:0005655">
    <property type="term" value="C:nucleolar ribonuclease P complex"/>
    <property type="evidence" value="ECO:0007669"/>
    <property type="project" value="TreeGrafter"/>
</dbReference>
<feature type="compositionally biased region" description="Acidic residues" evidence="5">
    <location>
        <begin position="200"/>
        <end position="209"/>
    </location>
</feature>
<name>A0A1W5DBI3_9LECA</name>
<organism evidence="6 7">
    <name type="scientific">Lasallia pustulata</name>
    <dbReference type="NCBI Taxonomy" id="136370"/>
    <lineage>
        <taxon>Eukaryota</taxon>
        <taxon>Fungi</taxon>
        <taxon>Dikarya</taxon>
        <taxon>Ascomycota</taxon>
        <taxon>Pezizomycotina</taxon>
        <taxon>Lecanoromycetes</taxon>
        <taxon>OSLEUM clade</taxon>
        <taxon>Umbilicariomycetidae</taxon>
        <taxon>Umbilicariales</taxon>
        <taxon>Umbilicariaceae</taxon>
        <taxon>Lasallia</taxon>
    </lineage>
</organism>
<dbReference type="GO" id="GO:0008033">
    <property type="term" value="P:tRNA processing"/>
    <property type="evidence" value="ECO:0007669"/>
    <property type="project" value="UniProtKB-KW"/>
</dbReference>
<evidence type="ECO:0000256" key="2">
    <source>
        <dbReference type="ARBA" id="ARBA00022723"/>
    </source>
</evidence>
<dbReference type="InterPro" id="IPR007175">
    <property type="entry name" value="Rpr2/Snm1/Rpp21"/>
</dbReference>
<evidence type="ECO:0000256" key="5">
    <source>
        <dbReference type="SAM" id="MobiDB-lite"/>
    </source>
</evidence>